<accession>A0A7N9CQA3</accession>
<reference evidence="1" key="2">
    <citation type="submission" date="2025-08" db="UniProtKB">
        <authorList>
            <consortium name="Ensembl"/>
        </authorList>
    </citation>
    <scope>IDENTIFICATION</scope>
</reference>
<dbReference type="GeneTree" id="ENSGT00940000161627"/>
<dbReference type="PANTHER" id="PTHR46254">
    <property type="entry name" value="PROTEIN GVQW1-RELATED"/>
    <property type="match status" value="1"/>
</dbReference>
<sequence>DGVLQSCTVAQTVVQWCDLGSLQPLPPRFKRFSCLSLLSSWDYRHLPPCPANFCIFSRDGFRHGGQAVLELLTSGDPPTSASQSAGITGVNHCAQPSLWIFKFQNQEDSTSSNLCALPNSVTPPLLTFMRVTTAYRLYQDANIPFPRTSGARFCGAGGSLWFTRPMTMHRAVSPTEPTPR</sequence>
<proteinExistence type="predicted"/>
<dbReference type="PRINTS" id="PR02045">
    <property type="entry name" value="F138DOMAIN"/>
</dbReference>
<dbReference type="AlphaFoldDB" id="A0A7N9CQA3"/>
<evidence type="ECO:0000313" key="2">
    <source>
        <dbReference type="Proteomes" id="UP000233100"/>
    </source>
</evidence>
<reference evidence="1 2" key="1">
    <citation type="submission" date="2013-03" db="EMBL/GenBank/DDBJ databases">
        <authorList>
            <person name="Warren W."/>
            <person name="Wilson R.K."/>
        </authorList>
    </citation>
    <scope>NUCLEOTIDE SEQUENCE</scope>
</reference>
<evidence type="ECO:0000313" key="1">
    <source>
        <dbReference type="Ensembl" id="ENSMFAP00000053251.1"/>
    </source>
</evidence>
<dbReference type="Proteomes" id="UP000233100">
    <property type="component" value="Chromosome 20"/>
</dbReference>
<dbReference type="PANTHER" id="PTHR46254:SF3">
    <property type="entry name" value="SECRETED PROTEIN"/>
    <property type="match status" value="1"/>
</dbReference>
<protein>
    <submittedName>
        <fullName evidence="1">Uncharacterized protein</fullName>
    </submittedName>
</protein>
<organism evidence="1 2">
    <name type="scientific">Macaca fascicularis</name>
    <name type="common">Crab-eating macaque</name>
    <name type="synonym">Cynomolgus monkey</name>
    <dbReference type="NCBI Taxonomy" id="9541"/>
    <lineage>
        <taxon>Eukaryota</taxon>
        <taxon>Metazoa</taxon>
        <taxon>Chordata</taxon>
        <taxon>Craniata</taxon>
        <taxon>Vertebrata</taxon>
        <taxon>Euteleostomi</taxon>
        <taxon>Mammalia</taxon>
        <taxon>Eutheria</taxon>
        <taxon>Euarchontoglires</taxon>
        <taxon>Primates</taxon>
        <taxon>Haplorrhini</taxon>
        <taxon>Catarrhini</taxon>
        <taxon>Cercopithecidae</taxon>
        <taxon>Cercopithecinae</taxon>
        <taxon>Macaca</taxon>
    </lineage>
</organism>
<reference evidence="1" key="3">
    <citation type="submission" date="2025-09" db="UniProtKB">
        <authorList>
            <consortium name="Ensembl"/>
        </authorList>
    </citation>
    <scope>IDENTIFICATION</scope>
</reference>
<name>A0A7N9CQA3_MACFA</name>
<dbReference type="Ensembl" id="ENSMFAT00000087296.1">
    <property type="protein sequence ID" value="ENSMFAP00000053251.1"/>
    <property type="gene ID" value="ENSMFAG00000063248.1"/>
</dbReference>
<keyword evidence="2" id="KW-1185">Reference proteome</keyword>